<evidence type="ECO:0000256" key="1">
    <source>
        <dbReference type="SAM" id="SignalP"/>
    </source>
</evidence>
<keyword evidence="1" id="KW-0732">Signal</keyword>
<evidence type="ECO:0000313" key="2">
    <source>
        <dbReference type="EMBL" id="PJZ64985.1"/>
    </source>
</evidence>
<organism evidence="2 3">
    <name type="scientific">Leptospira wolffii</name>
    <dbReference type="NCBI Taxonomy" id="409998"/>
    <lineage>
        <taxon>Bacteria</taxon>
        <taxon>Pseudomonadati</taxon>
        <taxon>Spirochaetota</taxon>
        <taxon>Spirochaetia</taxon>
        <taxon>Leptospirales</taxon>
        <taxon>Leptospiraceae</taxon>
        <taxon>Leptospira</taxon>
    </lineage>
</organism>
<accession>A0A2M9Z986</accession>
<dbReference type="EMBL" id="NPDT01000007">
    <property type="protein sequence ID" value="PJZ64985.1"/>
    <property type="molecule type" value="Genomic_DNA"/>
</dbReference>
<evidence type="ECO:0000313" key="3">
    <source>
        <dbReference type="Proteomes" id="UP000231912"/>
    </source>
</evidence>
<proteinExistence type="predicted"/>
<feature type="signal peptide" evidence="1">
    <location>
        <begin position="1"/>
        <end position="22"/>
    </location>
</feature>
<comment type="caution">
    <text evidence="2">The sequence shown here is derived from an EMBL/GenBank/DDBJ whole genome shotgun (WGS) entry which is preliminary data.</text>
</comment>
<sequence>MRIKIFIFVLCSSVLFGSSLQAETDSSASSLISSFLNLFGTSSSSSFPYSSEPGSEYSGTDANKNVKKYWNLRNKLRNNFIKLSTDKGGCLPMEEV</sequence>
<dbReference type="Proteomes" id="UP000231912">
    <property type="component" value="Unassembled WGS sequence"/>
</dbReference>
<gene>
    <name evidence="2" type="ORF">CH371_15915</name>
</gene>
<name>A0A2M9Z986_9LEPT</name>
<protein>
    <submittedName>
        <fullName evidence="2">Uncharacterized protein</fullName>
    </submittedName>
</protein>
<dbReference type="AlphaFoldDB" id="A0A2M9Z986"/>
<feature type="chain" id="PRO_5014864265" evidence="1">
    <location>
        <begin position="23"/>
        <end position="96"/>
    </location>
</feature>
<reference evidence="2 3" key="1">
    <citation type="submission" date="2017-07" db="EMBL/GenBank/DDBJ databases">
        <title>Leptospira spp. isolated from tropical soils.</title>
        <authorList>
            <person name="Thibeaux R."/>
            <person name="Iraola G."/>
            <person name="Ferres I."/>
            <person name="Bierque E."/>
            <person name="Girault D."/>
            <person name="Soupe-Gilbert M.-E."/>
            <person name="Picardeau M."/>
            <person name="Goarant C."/>
        </authorList>
    </citation>
    <scope>NUCLEOTIDE SEQUENCE [LARGE SCALE GENOMIC DNA]</scope>
    <source>
        <strain evidence="2 3">FH2-C-A2</strain>
    </source>
</reference>